<feature type="compositionally biased region" description="Polar residues" evidence="1">
    <location>
        <begin position="145"/>
        <end position="154"/>
    </location>
</feature>
<feature type="compositionally biased region" description="Polar residues" evidence="1">
    <location>
        <begin position="125"/>
        <end position="134"/>
    </location>
</feature>
<sequence>MSQARNLAAKRNYAAQGKQREMAGLKRTDLGVPSMADEAHGDPDGLVPLLTVEPVEVDSTNPSLDDGTTATPINVEVEGGTSDGEPTTDSSMPKFTAKRSSCPPQVTTTSLSQTPALVAYPHTASARNIGTPPNATDELRRGGESTDNASGSTQIRWSSCIRYSAGKFAMEMLMRNLSKDSQCDDHR</sequence>
<feature type="compositionally biased region" description="Polar residues" evidence="1">
    <location>
        <begin position="58"/>
        <end position="72"/>
    </location>
</feature>
<evidence type="ECO:0000313" key="3">
    <source>
        <dbReference type="Proteomes" id="UP000729402"/>
    </source>
</evidence>
<reference evidence="2" key="2">
    <citation type="submission" date="2021-02" db="EMBL/GenBank/DDBJ databases">
        <authorList>
            <person name="Kimball J.A."/>
            <person name="Haas M.W."/>
            <person name="Macchietto M."/>
            <person name="Kono T."/>
            <person name="Duquette J."/>
            <person name="Shao M."/>
        </authorList>
    </citation>
    <scope>NUCLEOTIDE SEQUENCE</scope>
    <source>
        <tissue evidence="2">Fresh leaf tissue</tissue>
    </source>
</reference>
<organism evidence="2 3">
    <name type="scientific">Zizania palustris</name>
    <name type="common">Northern wild rice</name>
    <dbReference type="NCBI Taxonomy" id="103762"/>
    <lineage>
        <taxon>Eukaryota</taxon>
        <taxon>Viridiplantae</taxon>
        <taxon>Streptophyta</taxon>
        <taxon>Embryophyta</taxon>
        <taxon>Tracheophyta</taxon>
        <taxon>Spermatophyta</taxon>
        <taxon>Magnoliopsida</taxon>
        <taxon>Liliopsida</taxon>
        <taxon>Poales</taxon>
        <taxon>Poaceae</taxon>
        <taxon>BOP clade</taxon>
        <taxon>Oryzoideae</taxon>
        <taxon>Oryzeae</taxon>
        <taxon>Zizaniinae</taxon>
        <taxon>Zizania</taxon>
    </lineage>
</organism>
<proteinExistence type="predicted"/>
<feature type="compositionally biased region" description="Polar residues" evidence="1">
    <location>
        <begin position="84"/>
        <end position="115"/>
    </location>
</feature>
<accession>A0A8J5RJ74</accession>
<name>A0A8J5RJ74_ZIZPA</name>
<protein>
    <submittedName>
        <fullName evidence="2">Uncharacterized protein</fullName>
    </submittedName>
</protein>
<keyword evidence="3" id="KW-1185">Reference proteome</keyword>
<gene>
    <name evidence="2" type="ORF">GUJ93_ZPchr0008g13820</name>
</gene>
<comment type="caution">
    <text evidence="2">The sequence shown here is derived from an EMBL/GenBank/DDBJ whole genome shotgun (WGS) entry which is preliminary data.</text>
</comment>
<feature type="region of interest" description="Disordered" evidence="1">
    <location>
        <begin position="57"/>
        <end position="154"/>
    </location>
</feature>
<evidence type="ECO:0000256" key="1">
    <source>
        <dbReference type="SAM" id="MobiDB-lite"/>
    </source>
</evidence>
<dbReference type="EMBL" id="JAAALK010000290">
    <property type="protein sequence ID" value="KAG8046814.1"/>
    <property type="molecule type" value="Genomic_DNA"/>
</dbReference>
<evidence type="ECO:0000313" key="2">
    <source>
        <dbReference type="EMBL" id="KAG8046814.1"/>
    </source>
</evidence>
<dbReference type="Proteomes" id="UP000729402">
    <property type="component" value="Unassembled WGS sequence"/>
</dbReference>
<feature type="region of interest" description="Disordered" evidence="1">
    <location>
        <begin position="1"/>
        <end position="25"/>
    </location>
</feature>
<reference evidence="2" key="1">
    <citation type="journal article" date="2021" name="bioRxiv">
        <title>Whole Genome Assembly and Annotation of Northern Wild Rice, Zizania palustris L., Supports a Whole Genome Duplication in the Zizania Genus.</title>
        <authorList>
            <person name="Haas M."/>
            <person name="Kono T."/>
            <person name="Macchietto M."/>
            <person name="Millas R."/>
            <person name="McGilp L."/>
            <person name="Shao M."/>
            <person name="Duquette J."/>
            <person name="Hirsch C.N."/>
            <person name="Kimball J."/>
        </authorList>
    </citation>
    <scope>NUCLEOTIDE SEQUENCE</scope>
    <source>
        <tissue evidence="2">Fresh leaf tissue</tissue>
    </source>
</reference>
<dbReference type="AlphaFoldDB" id="A0A8J5RJ74"/>